<dbReference type="AlphaFoldDB" id="Q10RH4"/>
<proteinExistence type="predicted"/>
<feature type="chain" id="PRO_5004179878" evidence="1">
    <location>
        <begin position="22"/>
        <end position="136"/>
    </location>
</feature>
<accession>Q10RH4</accession>
<evidence type="ECO:0000313" key="2">
    <source>
        <dbReference type="EMBL" id="ABF94084.1"/>
    </source>
</evidence>
<keyword evidence="1" id="KW-0732">Signal</keyword>
<name>Q10RH4_ORYSJ</name>
<protein>
    <submittedName>
        <fullName evidence="2">Uncharacterized protein</fullName>
    </submittedName>
</protein>
<reference evidence="2" key="1">
    <citation type="journal article" date="2005" name="Genome Res.">
        <title>Sequence, annotation, and analysis of synteny between rice chromosome 3 and diverged grass species.</title>
        <authorList>
            <consortium name="Rice Chromosome 3 Sequencing Consortium"/>
            <person name="Buell C.R."/>
            <person name="Yuan Q."/>
            <person name="Ouyang S."/>
            <person name="Liu J."/>
            <person name="Zhu W."/>
            <person name="Wang A."/>
            <person name="Maiti R."/>
            <person name="Haas B."/>
            <person name="Wortman J."/>
            <person name="Pertea M."/>
            <person name="Jones K.M."/>
            <person name="Kim M."/>
            <person name="Overton L."/>
            <person name="Tsitrin T."/>
            <person name="Fadrosh D."/>
            <person name="Bera J."/>
            <person name="Weaver B."/>
            <person name="Jin S."/>
            <person name="Johri S."/>
            <person name="Reardon M."/>
            <person name="Webb K."/>
            <person name="Hill J."/>
            <person name="Moffat K."/>
            <person name="Tallon L."/>
            <person name="Van Aken S."/>
            <person name="Lewis M."/>
            <person name="Utterback T."/>
            <person name="Feldblyum T."/>
            <person name="Zismann V."/>
            <person name="Iobst S."/>
            <person name="Hsiao J."/>
            <person name="de Vazeille A.R."/>
            <person name="Salzberg S.L."/>
            <person name="White O."/>
            <person name="Fraser C."/>
            <person name="Yu Y."/>
            <person name="Kim H."/>
            <person name="Rambo T."/>
            <person name="Currie J."/>
            <person name="Collura K."/>
            <person name="Kernodle-Thompson S."/>
            <person name="Wei F."/>
            <person name="Kudrna K."/>
            <person name="Ammiraju J.S."/>
            <person name="Luo M."/>
            <person name="Goicoechea J.L."/>
            <person name="Wing R.A."/>
            <person name="Henry D."/>
            <person name="Oates R."/>
            <person name="Palmer M."/>
            <person name="Pries G."/>
            <person name="Saski C."/>
            <person name="Simmons J."/>
            <person name="Soderlund C."/>
            <person name="Nelson W."/>
            <person name="de la Bastide M."/>
            <person name="Spiegel L."/>
            <person name="Nascimento L."/>
            <person name="Huang E."/>
            <person name="Preston R."/>
            <person name="Zutavern T."/>
            <person name="Palmer L."/>
            <person name="O'Shaughnessy A."/>
            <person name="Dike S."/>
            <person name="McCombie W.R."/>
            <person name="Minx P."/>
            <person name="Cordum H."/>
            <person name="Wilson R."/>
            <person name="Jin W."/>
            <person name="Lee H.R."/>
            <person name="Jiang J."/>
            <person name="Jackson S."/>
        </authorList>
    </citation>
    <scope>NUCLEOTIDE SEQUENCE [LARGE SCALE GENOMIC DNA]</scope>
</reference>
<organism evidence="2">
    <name type="scientific">Oryza sativa subsp. japonica</name>
    <name type="common">Rice</name>
    <dbReference type="NCBI Taxonomy" id="39947"/>
    <lineage>
        <taxon>Eukaryota</taxon>
        <taxon>Viridiplantae</taxon>
        <taxon>Streptophyta</taxon>
        <taxon>Embryophyta</taxon>
        <taxon>Tracheophyta</taxon>
        <taxon>Spermatophyta</taxon>
        <taxon>Magnoliopsida</taxon>
        <taxon>Liliopsida</taxon>
        <taxon>Poales</taxon>
        <taxon>Poaceae</taxon>
        <taxon>BOP clade</taxon>
        <taxon>Oryzoideae</taxon>
        <taxon>Oryzeae</taxon>
        <taxon>Oryzinae</taxon>
        <taxon>Oryza</taxon>
        <taxon>Oryza sativa</taxon>
    </lineage>
</organism>
<feature type="signal peptide" evidence="1">
    <location>
        <begin position="1"/>
        <end position="21"/>
    </location>
</feature>
<sequence>MGSIWVGSAFMFSGCLHSCQLMMFHPIEIWEAGRYETSDAKSFSGIWVATGKDGLMMATVHSTQFMKNEYTFFAGGFLWPVAALQGFLGPDNYGSPSGPRFFDVTKLYTKPYRLVLIGVIDFIASKKNSGEGYSHE</sequence>
<dbReference type="EMBL" id="DP000009">
    <property type="protein sequence ID" value="ABF94084.1"/>
    <property type="molecule type" value="Genomic_DNA"/>
</dbReference>
<reference evidence="2" key="2">
    <citation type="submission" date="2006-06" db="EMBL/GenBank/DDBJ databases">
        <authorList>
            <person name="Buell R."/>
            <person name="Wing R.A."/>
            <person name="McCombie W.A."/>
            <person name="Ouyang S."/>
        </authorList>
    </citation>
    <scope>NUCLEOTIDE SEQUENCE</scope>
</reference>
<evidence type="ECO:0000256" key="1">
    <source>
        <dbReference type="SAM" id="SignalP"/>
    </source>
</evidence>
<gene>
    <name evidence="2" type="ordered locus">LOC_Os03g06320</name>
</gene>